<dbReference type="Proteomes" id="UP000276133">
    <property type="component" value="Unassembled WGS sequence"/>
</dbReference>
<protein>
    <submittedName>
        <fullName evidence="1">Uncharacterized protein</fullName>
    </submittedName>
</protein>
<dbReference type="EMBL" id="REGN01004635">
    <property type="protein sequence ID" value="RNA16751.1"/>
    <property type="molecule type" value="Genomic_DNA"/>
</dbReference>
<organism evidence="1 2">
    <name type="scientific">Brachionus plicatilis</name>
    <name type="common">Marine rotifer</name>
    <name type="synonym">Brachionus muelleri</name>
    <dbReference type="NCBI Taxonomy" id="10195"/>
    <lineage>
        <taxon>Eukaryota</taxon>
        <taxon>Metazoa</taxon>
        <taxon>Spiralia</taxon>
        <taxon>Gnathifera</taxon>
        <taxon>Rotifera</taxon>
        <taxon>Eurotatoria</taxon>
        <taxon>Monogononta</taxon>
        <taxon>Pseudotrocha</taxon>
        <taxon>Ploima</taxon>
        <taxon>Brachionidae</taxon>
        <taxon>Brachionus</taxon>
    </lineage>
</organism>
<sequence>MSNGFSIAVLLRPRSDRLKLHKYYSFSVLNFKTRPSSYCIIDKFTSIFVSFISRNRKFTVDGGLNKQNLRHLDQYFPKNEIPNFGLLMTPWSNQK</sequence>
<dbReference type="AlphaFoldDB" id="A0A3M7R059"/>
<keyword evidence="2" id="KW-1185">Reference proteome</keyword>
<evidence type="ECO:0000313" key="2">
    <source>
        <dbReference type="Proteomes" id="UP000276133"/>
    </source>
</evidence>
<proteinExistence type="predicted"/>
<reference evidence="1 2" key="1">
    <citation type="journal article" date="2018" name="Sci. Rep.">
        <title>Genomic signatures of local adaptation to the degree of environmental predictability in rotifers.</title>
        <authorList>
            <person name="Franch-Gras L."/>
            <person name="Hahn C."/>
            <person name="Garcia-Roger E.M."/>
            <person name="Carmona M.J."/>
            <person name="Serra M."/>
            <person name="Gomez A."/>
        </authorList>
    </citation>
    <scope>NUCLEOTIDE SEQUENCE [LARGE SCALE GENOMIC DNA]</scope>
    <source>
        <strain evidence="1">HYR1</strain>
    </source>
</reference>
<accession>A0A3M7R059</accession>
<name>A0A3M7R059_BRAPC</name>
<comment type="caution">
    <text evidence="1">The sequence shown here is derived from an EMBL/GenBank/DDBJ whole genome shotgun (WGS) entry which is preliminary data.</text>
</comment>
<gene>
    <name evidence="1" type="ORF">BpHYR1_037999</name>
</gene>
<evidence type="ECO:0000313" key="1">
    <source>
        <dbReference type="EMBL" id="RNA16751.1"/>
    </source>
</evidence>